<dbReference type="EMBL" id="JBBVGT010000002">
    <property type="protein sequence ID" value="MFB5945602.1"/>
    <property type="molecule type" value="Genomic_DNA"/>
</dbReference>
<dbReference type="RefSeq" id="WP_375557137.1">
    <property type="nucleotide sequence ID" value="NZ_JBBVGT010000002.1"/>
</dbReference>
<dbReference type="SUPFAM" id="SSF55729">
    <property type="entry name" value="Acyl-CoA N-acyltransferases (Nat)"/>
    <property type="match status" value="1"/>
</dbReference>
<dbReference type="InterPro" id="IPR016181">
    <property type="entry name" value="Acyl_CoA_acyltransferase"/>
</dbReference>
<evidence type="ECO:0000259" key="1">
    <source>
        <dbReference type="Pfam" id="PF13302"/>
    </source>
</evidence>
<evidence type="ECO:0000313" key="3">
    <source>
        <dbReference type="Proteomes" id="UP001580928"/>
    </source>
</evidence>
<dbReference type="InterPro" id="IPR000182">
    <property type="entry name" value="GNAT_dom"/>
</dbReference>
<name>A0ABV5CDG2_9SPHI</name>
<evidence type="ECO:0000313" key="2">
    <source>
        <dbReference type="EMBL" id="MFB5945602.1"/>
    </source>
</evidence>
<reference evidence="2 3" key="1">
    <citation type="submission" date="2024-04" db="EMBL/GenBank/DDBJ databases">
        <title>Albibacterium profundi sp. nov., isolated from sediment of the Challenger Deep of Mariana Trench.</title>
        <authorList>
            <person name="Wang Y."/>
        </authorList>
    </citation>
    <scope>NUCLEOTIDE SEQUENCE [LARGE SCALE GENOMIC DNA]</scope>
    <source>
        <strain evidence="2 3">RHL897</strain>
    </source>
</reference>
<comment type="caution">
    <text evidence="2">The sequence shown here is derived from an EMBL/GenBank/DDBJ whole genome shotgun (WGS) entry which is preliminary data.</text>
</comment>
<dbReference type="Proteomes" id="UP001580928">
    <property type="component" value="Unassembled WGS sequence"/>
</dbReference>
<feature type="domain" description="N-acetyltransferase" evidence="1">
    <location>
        <begin position="2"/>
        <end position="140"/>
    </location>
</feature>
<dbReference type="InterPro" id="IPR051531">
    <property type="entry name" value="N-acetyltransferase"/>
</dbReference>
<gene>
    <name evidence="2" type="ORF">WKR92_07135</name>
</gene>
<dbReference type="Pfam" id="PF13302">
    <property type="entry name" value="Acetyltransf_3"/>
    <property type="match status" value="1"/>
</dbReference>
<protein>
    <submittedName>
        <fullName evidence="2">GNAT family N-acetyltransferase</fullName>
    </submittedName>
</protein>
<dbReference type="Gene3D" id="3.40.630.30">
    <property type="match status" value="1"/>
</dbReference>
<proteinExistence type="predicted"/>
<sequence length="159" mass="18278">MLRLEKYNNNNFAEYYSLVKEDEVMKYITGKGMSVSEAKDKFQSIIKINKEESAFGYFRVLDTDSNILGECKMVHYKRDSSLLEVGYLLKKIYWGKGLGTKICERMIALAFSVAPKSSIVGIIHPDNYGSKKILENFGFESYFNGTEDNIPTEKLILRR</sequence>
<keyword evidence="3" id="KW-1185">Reference proteome</keyword>
<dbReference type="PANTHER" id="PTHR43792">
    <property type="entry name" value="GNAT FAMILY, PUTATIVE (AFU_ORTHOLOGUE AFUA_3G00765)-RELATED-RELATED"/>
    <property type="match status" value="1"/>
</dbReference>
<organism evidence="2 3">
    <name type="scientific">Albibacterium profundi</name>
    <dbReference type="NCBI Taxonomy" id="3134906"/>
    <lineage>
        <taxon>Bacteria</taxon>
        <taxon>Pseudomonadati</taxon>
        <taxon>Bacteroidota</taxon>
        <taxon>Sphingobacteriia</taxon>
        <taxon>Sphingobacteriales</taxon>
        <taxon>Sphingobacteriaceae</taxon>
        <taxon>Albibacterium</taxon>
    </lineage>
</organism>
<accession>A0ABV5CDG2</accession>
<dbReference type="PANTHER" id="PTHR43792:SF1">
    <property type="entry name" value="N-ACETYLTRANSFERASE DOMAIN-CONTAINING PROTEIN"/>
    <property type="match status" value="1"/>
</dbReference>